<protein>
    <recommendedName>
        <fullName evidence="3">EF-hand domain-containing protein</fullName>
    </recommendedName>
</protein>
<feature type="coiled-coil region" evidence="2">
    <location>
        <begin position="427"/>
        <end position="457"/>
    </location>
</feature>
<comment type="caution">
    <text evidence="4">The sequence shown here is derived from an EMBL/GenBank/DDBJ whole genome shotgun (WGS) entry which is preliminary data.</text>
</comment>
<dbReference type="InParanoid" id="A0A0V0Q8G4"/>
<proteinExistence type="predicted"/>
<dbReference type="AlphaFoldDB" id="A0A0V0Q8G4"/>
<dbReference type="Gene3D" id="1.10.238.10">
    <property type="entry name" value="EF-hand"/>
    <property type="match status" value="2"/>
</dbReference>
<dbReference type="PROSITE" id="PS50222">
    <property type="entry name" value="EF_HAND_2"/>
    <property type="match status" value="2"/>
</dbReference>
<keyword evidence="5" id="KW-1185">Reference proteome</keyword>
<reference evidence="4 5" key="1">
    <citation type="journal article" date="2015" name="Sci. Rep.">
        <title>Genome of the facultative scuticociliatosis pathogen Pseudocohnilembus persalinus provides insight into its virulence through horizontal gene transfer.</title>
        <authorList>
            <person name="Xiong J."/>
            <person name="Wang G."/>
            <person name="Cheng J."/>
            <person name="Tian M."/>
            <person name="Pan X."/>
            <person name="Warren A."/>
            <person name="Jiang C."/>
            <person name="Yuan D."/>
            <person name="Miao W."/>
        </authorList>
    </citation>
    <scope>NUCLEOTIDE SEQUENCE [LARGE SCALE GENOMIC DNA]</scope>
    <source>
        <strain evidence="4">36N120E</strain>
    </source>
</reference>
<evidence type="ECO:0000256" key="2">
    <source>
        <dbReference type="SAM" id="Coils"/>
    </source>
</evidence>
<evidence type="ECO:0000313" key="5">
    <source>
        <dbReference type="Proteomes" id="UP000054937"/>
    </source>
</evidence>
<evidence type="ECO:0000256" key="1">
    <source>
        <dbReference type="ARBA" id="ARBA00022837"/>
    </source>
</evidence>
<accession>A0A0V0Q8G4</accession>
<feature type="domain" description="EF-hand" evidence="3">
    <location>
        <begin position="494"/>
        <end position="527"/>
    </location>
</feature>
<dbReference type="EMBL" id="LDAU01000245">
    <property type="protein sequence ID" value="KRW98443.1"/>
    <property type="molecule type" value="Genomic_DNA"/>
</dbReference>
<dbReference type="InterPro" id="IPR018247">
    <property type="entry name" value="EF_Hand_1_Ca_BS"/>
</dbReference>
<dbReference type="SUPFAM" id="SSF47473">
    <property type="entry name" value="EF-hand"/>
    <property type="match status" value="1"/>
</dbReference>
<dbReference type="PROSITE" id="PS00018">
    <property type="entry name" value="EF_HAND_1"/>
    <property type="match status" value="2"/>
</dbReference>
<evidence type="ECO:0000313" key="4">
    <source>
        <dbReference type="EMBL" id="KRW98443.1"/>
    </source>
</evidence>
<gene>
    <name evidence="4" type="ORF">PPERSA_12552</name>
</gene>
<name>A0A0V0Q8G4_PSEPJ</name>
<dbReference type="GO" id="GO:0005509">
    <property type="term" value="F:calcium ion binding"/>
    <property type="evidence" value="ECO:0007669"/>
    <property type="project" value="InterPro"/>
</dbReference>
<dbReference type="Proteomes" id="UP000054937">
    <property type="component" value="Unassembled WGS sequence"/>
</dbReference>
<evidence type="ECO:0000259" key="3">
    <source>
        <dbReference type="PROSITE" id="PS50222"/>
    </source>
</evidence>
<organism evidence="4 5">
    <name type="scientific">Pseudocohnilembus persalinus</name>
    <name type="common">Ciliate</name>
    <dbReference type="NCBI Taxonomy" id="266149"/>
    <lineage>
        <taxon>Eukaryota</taxon>
        <taxon>Sar</taxon>
        <taxon>Alveolata</taxon>
        <taxon>Ciliophora</taxon>
        <taxon>Intramacronucleata</taxon>
        <taxon>Oligohymenophorea</taxon>
        <taxon>Scuticociliatia</taxon>
        <taxon>Philasterida</taxon>
        <taxon>Pseudocohnilembidae</taxon>
        <taxon>Pseudocohnilembus</taxon>
    </lineage>
</organism>
<dbReference type="InterPro" id="IPR011992">
    <property type="entry name" value="EF-hand-dom_pair"/>
</dbReference>
<dbReference type="InterPro" id="IPR002048">
    <property type="entry name" value="EF_hand_dom"/>
</dbReference>
<dbReference type="SMART" id="SM00054">
    <property type="entry name" value="EFh"/>
    <property type="match status" value="2"/>
</dbReference>
<feature type="domain" description="EF-hand" evidence="3">
    <location>
        <begin position="366"/>
        <end position="401"/>
    </location>
</feature>
<sequence length="527" mass="63909">MIDQEKLQFIDKNQLINYLSENKWFDNNYIEFVDLLFQNQQYLDYHGPSLYQYNLSQNNRNQKEQFKRLIGRADQLLSQNRQKNGSFQQNRSLEQNYQSQKTSSPLQIIVDLNKYEQRDIKLKNRLNENFAGHLLRNQYNISPRKELRINQVDFKVDDEFFIDYKVSPSKRNFYKRDYKYHLSPEKPFRFLLGQEERLQNNYNNNKNNLNQNQCPLLEKQMQFHTKIQRNQNQNLKSPCRKLDYSNFKEIDQNYSQFEYCSPQKEQKKFDIAKFIQSPLNNQNQRSNQQLNKNYVQKKMIQSCSVFLEGLDGISMVQNEIEIIRRKISLDEKLSVLKLFNFYKIEGTEYMSGQNFREFFKDLNVLFKEKQIDLILKRFDQNGDRFLDYLEFESIFRPKDQGYNEYFLAKTKDQQNQDQNLNNNINQIVNNNKSKQNLRDLLQLLQEREEKMKEFKNKLKNIDPFFLFQIIEKKGQSYIDFVQFTQFLKEKKFLAPENVYLELFYLFDRNCDGQISFSEFSQTLSIEN</sequence>
<keyword evidence="2" id="KW-0175">Coiled coil</keyword>
<keyword evidence="1" id="KW-0106">Calcium</keyword>
<dbReference type="Pfam" id="PF13833">
    <property type="entry name" value="EF-hand_8"/>
    <property type="match status" value="1"/>
</dbReference>